<evidence type="ECO:0000313" key="4">
    <source>
        <dbReference type="EMBL" id="KKT59931.1"/>
    </source>
</evidence>
<protein>
    <submittedName>
        <fullName evidence="4">Pseudouridine synthase</fullName>
    </submittedName>
</protein>
<dbReference type="InterPro" id="IPR006145">
    <property type="entry name" value="PsdUridine_synth_RsuA/RluA"/>
</dbReference>
<dbReference type="PANTHER" id="PTHR21600">
    <property type="entry name" value="MITOCHONDRIAL RNA PSEUDOURIDINE SYNTHASE"/>
    <property type="match status" value="1"/>
</dbReference>
<keyword evidence="2" id="KW-0413">Isomerase</keyword>
<proteinExistence type="inferred from homology"/>
<dbReference type="GO" id="GO:0009982">
    <property type="term" value="F:pseudouridine synthase activity"/>
    <property type="evidence" value="ECO:0007669"/>
    <property type="project" value="InterPro"/>
</dbReference>
<sequence>MKAVETQNIVYEDENLIALNKPPGVNFDWVLETRKDLISVHRLDKDTSGIILFAKNQSAADYLKSLFQNHKIRKTYLALVVGNVKNNRGVIDLPIGRSKKTPLKRVAVGERRGKMREAVTEFKVLKRFPPAPSKSDFESAKKSDFFPAGGFTLIEVYPETGRTHQIRSHFAAIGHPVACDKLYGGKNPKCPAELTRQFLHASVVDFTLPSGGRLRIEADLPEDLENAKVLLCRH</sequence>
<gene>
    <name evidence="4" type="ORF">UW53_C0005G0014</name>
</gene>
<accession>A0A0G1IKL3</accession>
<dbReference type="Pfam" id="PF00849">
    <property type="entry name" value="PseudoU_synth_2"/>
    <property type="match status" value="1"/>
</dbReference>
<feature type="domain" description="Pseudouridine synthase RsuA/RluA-like" evidence="3">
    <location>
        <begin position="32"/>
        <end position="172"/>
    </location>
</feature>
<evidence type="ECO:0000256" key="1">
    <source>
        <dbReference type="ARBA" id="ARBA00010876"/>
    </source>
</evidence>
<dbReference type="SUPFAM" id="SSF55120">
    <property type="entry name" value="Pseudouridine synthase"/>
    <property type="match status" value="1"/>
</dbReference>
<dbReference type="PROSITE" id="PS01129">
    <property type="entry name" value="PSI_RLU"/>
    <property type="match status" value="1"/>
</dbReference>
<dbReference type="CDD" id="cd02869">
    <property type="entry name" value="PseudoU_synth_RluA_like"/>
    <property type="match status" value="1"/>
</dbReference>
<evidence type="ECO:0000259" key="3">
    <source>
        <dbReference type="Pfam" id="PF00849"/>
    </source>
</evidence>
<dbReference type="GO" id="GO:0000455">
    <property type="term" value="P:enzyme-directed rRNA pseudouridine synthesis"/>
    <property type="evidence" value="ECO:0007669"/>
    <property type="project" value="TreeGrafter"/>
</dbReference>
<dbReference type="EMBL" id="LCIR01000005">
    <property type="protein sequence ID" value="KKT59931.1"/>
    <property type="molecule type" value="Genomic_DNA"/>
</dbReference>
<dbReference type="InterPro" id="IPR006224">
    <property type="entry name" value="PsdUridine_synth_RluA-like_CS"/>
</dbReference>
<reference evidence="4 5" key="1">
    <citation type="journal article" date="2015" name="Nature">
        <title>rRNA introns, odd ribosomes, and small enigmatic genomes across a large radiation of phyla.</title>
        <authorList>
            <person name="Brown C.T."/>
            <person name="Hug L.A."/>
            <person name="Thomas B.C."/>
            <person name="Sharon I."/>
            <person name="Castelle C.J."/>
            <person name="Singh A."/>
            <person name="Wilkins M.J."/>
            <person name="Williams K.H."/>
            <person name="Banfield J.F."/>
        </authorList>
    </citation>
    <scope>NUCLEOTIDE SEQUENCE [LARGE SCALE GENOMIC DNA]</scope>
</reference>
<dbReference type="GO" id="GO:0003723">
    <property type="term" value="F:RNA binding"/>
    <property type="evidence" value="ECO:0007669"/>
    <property type="project" value="InterPro"/>
</dbReference>
<dbReference type="InterPro" id="IPR050188">
    <property type="entry name" value="RluA_PseudoU_synthase"/>
</dbReference>
<organism evidence="4 5">
    <name type="scientific">Candidatus Giovannonibacteria bacterium GW2011_GWA1_44_25</name>
    <dbReference type="NCBI Taxonomy" id="1618645"/>
    <lineage>
        <taxon>Bacteria</taxon>
        <taxon>Candidatus Giovannoniibacteriota</taxon>
    </lineage>
</organism>
<name>A0A0G1IKL3_9BACT</name>
<dbReference type="AlphaFoldDB" id="A0A0G1IKL3"/>
<evidence type="ECO:0000313" key="5">
    <source>
        <dbReference type="Proteomes" id="UP000034087"/>
    </source>
</evidence>
<comment type="caution">
    <text evidence="4">The sequence shown here is derived from an EMBL/GenBank/DDBJ whole genome shotgun (WGS) entry which is preliminary data.</text>
</comment>
<comment type="similarity">
    <text evidence="1">Belongs to the pseudouridine synthase RluA family.</text>
</comment>
<dbReference type="PANTHER" id="PTHR21600:SF44">
    <property type="entry name" value="RIBOSOMAL LARGE SUBUNIT PSEUDOURIDINE SYNTHASE D"/>
    <property type="match status" value="1"/>
</dbReference>
<dbReference type="GO" id="GO:0140098">
    <property type="term" value="F:catalytic activity, acting on RNA"/>
    <property type="evidence" value="ECO:0007669"/>
    <property type="project" value="UniProtKB-ARBA"/>
</dbReference>
<dbReference type="Proteomes" id="UP000034087">
    <property type="component" value="Unassembled WGS sequence"/>
</dbReference>
<dbReference type="InterPro" id="IPR020103">
    <property type="entry name" value="PsdUridine_synth_cat_dom_sf"/>
</dbReference>
<evidence type="ECO:0000256" key="2">
    <source>
        <dbReference type="ARBA" id="ARBA00023235"/>
    </source>
</evidence>
<dbReference type="Gene3D" id="3.30.2350.10">
    <property type="entry name" value="Pseudouridine synthase"/>
    <property type="match status" value="1"/>
</dbReference>